<evidence type="ECO:0000256" key="3">
    <source>
        <dbReference type="ARBA" id="ARBA00023027"/>
    </source>
</evidence>
<dbReference type="PROSITE" id="PS50305">
    <property type="entry name" value="SIRTUIN"/>
    <property type="match status" value="1"/>
</dbReference>
<dbReference type="EMBL" id="VTPS01000010">
    <property type="protein sequence ID" value="TZE81886.1"/>
    <property type="molecule type" value="Genomic_DNA"/>
</dbReference>
<comment type="caution">
    <text evidence="4">Lacks conserved residue(s) required for the propagation of feature annotation.</text>
</comment>
<keyword evidence="4" id="KW-0862">Zinc</keyword>
<name>A0A5D8QDI5_9THEO</name>
<dbReference type="InterPro" id="IPR026590">
    <property type="entry name" value="Ssirtuin_cat_dom"/>
</dbReference>
<proteinExistence type="predicted"/>
<dbReference type="EC" id="2.3.1.286" evidence="1"/>
<dbReference type="InterPro" id="IPR029035">
    <property type="entry name" value="DHS-like_NAD/FAD-binding_dom"/>
</dbReference>
<feature type="domain" description="Deacetylase sirtuin-type" evidence="5">
    <location>
        <begin position="1"/>
        <end position="293"/>
    </location>
</feature>
<dbReference type="InterPro" id="IPR050134">
    <property type="entry name" value="NAD-dep_sirtuin_deacylases"/>
</dbReference>
<reference evidence="6 7" key="1">
    <citation type="submission" date="2019-08" db="EMBL/GenBank/DDBJ databases">
        <title>Calorimonas adulescens gen. nov., sp. nov., an anaerobic thermophilic bacterium from Sakhalin hot spring.</title>
        <authorList>
            <person name="Khomyakova M.A."/>
            <person name="Merkel A.Y."/>
            <person name="Novikov A."/>
            <person name="Bonch-Osmolovskaya E.A."/>
            <person name="Slobodkin A.I."/>
        </authorList>
    </citation>
    <scope>NUCLEOTIDE SEQUENCE [LARGE SCALE GENOMIC DNA]</scope>
    <source>
        <strain evidence="6 7">A05MB</strain>
    </source>
</reference>
<dbReference type="InterPro" id="IPR026591">
    <property type="entry name" value="Sirtuin_cat_small_dom_sf"/>
</dbReference>
<dbReference type="GO" id="GO:0070403">
    <property type="term" value="F:NAD+ binding"/>
    <property type="evidence" value="ECO:0007669"/>
    <property type="project" value="InterPro"/>
</dbReference>
<evidence type="ECO:0000256" key="1">
    <source>
        <dbReference type="ARBA" id="ARBA00012928"/>
    </source>
</evidence>
<dbReference type="AlphaFoldDB" id="A0A5D8QDI5"/>
<evidence type="ECO:0000259" key="5">
    <source>
        <dbReference type="PROSITE" id="PS50305"/>
    </source>
</evidence>
<dbReference type="PANTHER" id="PTHR11085">
    <property type="entry name" value="NAD-DEPENDENT PROTEIN DEACYLASE SIRTUIN-5, MITOCHONDRIAL-RELATED"/>
    <property type="match status" value="1"/>
</dbReference>
<dbReference type="Gene3D" id="3.30.1600.10">
    <property type="entry name" value="SIR2/SIRT2 'Small Domain"/>
    <property type="match status" value="1"/>
</dbReference>
<organism evidence="6 7">
    <name type="scientific">Calorimonas adulescens</name>
    <dbReference type="NCBI Taxonomy" id="2606906"/>
    <lineage>
        <taxon>Bacteria</taxon>
        <taxon>Bacillati</taxon>
        <taxon>Bacillota</taxon>
        <taxon>Clostridia</taxon>
        <taxon>Thermoanaerobacterales</taxon>
        <taxon>Thermoanaerobacteraceae</taxon>
        <taxon>Calorimonas</taxon>
    </lineage>
</organism>
<evidence type="ECO:0000256" key="4">
    <source>
        <dbReference type="PROSITE-ProRule" id="PRU00236"/>
    </source>
</evidence>
<dbReference type="GO" id="GO:0017136">
    <property type="term" value="F:histone deacetylase activity, NAD-dependent"/>
    <property type="evidence" value="ECO:0007669"/>
    <property type="project" value="TreeGrafter"/>
</dbReference>
<dbReference type="RefSeq" id="WP_149545411.1">
    <property type="nucleotide sequence ID" value="NZ_VTPS01000010.1"/>
</dbReference>
<dbReference type="Pfam" id="PF02146">
    <property type="entry name" value="SIR2"/>
    <property type="match status" value="1"/>
</dbReference>
<dbReference type="InterPro" id="IPR003000">
    <property type="entry name" value="Sirtuin"/>
</dbReference>
<gene>
    <name evidence="6" type="ORF">FWJ32_07895</name>
</gene>
<dbReference type="SUPFAM" id="SSF52467">
    <property type="entry name" value="DHS-like NAD/FAD-binding domain"/>
    <property type="match status" value="1"/>
</dbReference>
<comment type="caution">
    <text evidence="6">The sequence shown here is derived from an EMBL/GenBank/DDBJ whole genome shotgun (WGS) entry which is preliminary data.</text>
</comment>
<evidence type="ECO:0000313" key="6">
    <source>
        <dbReference type="EMBL" id="TZE81886.1"/>
    </source>
</evidence>
<dbReference type="Gene3D" id="3.40.50.1220">
    <property type="entry name" value="TPP-binding domain"/>
    <property type="match status" value="1"/>
</dbReference>
<keyword evidence="3" id="KW-0520">NAD</keyword>
<accession>A0A5D8QDI5</accession>
<keyword evidence="7" id="KW-1185">Reference proteome</keyword>
<feature type="binding site" evidence="4">
    <location>
        <position position="173"/>
    </location>
    <ligand>
        <name>Zn(2+)</name>
        <dbReference type="ChEBI" id="CHEBI:29105"/>
    </ligand>
</feature>
<feature type="binding site" evidence="4">
    <location>
        <position position="176"/>
    </location>
    <ligand>
        <name>Zn(2+)</name>
        <dbReference type="ChEBI" id="CHEBI:29105"/>
    </ligand>
</feature>
<feature type="binding site" evidence="4">
    <location>
        <position position="138"/>
    </location>
    <ligand>
        <name>Zn(2+)</name>
        <dbReference type="ChEBI" id="CHEBI:29105"/>
    </ligand>
</feature>
<evidence type="ECO:0000256" key="2">
    <source>
        <dbReference type="ARBA" id="ARBA00022679"/>
    </source>
</evidence>
<evidence type="ECO:0000313" key="7">
    <source>
        <dbReference type="Proteomes" id="UP000322976"/>
    </source>
</evidence>
<keyword evidence="4" id="KW-0479">Metal-binding</keyword>
<keyword evidence="2" id="KW-0808">Transferase</keyword>
<feature type="binding site" evidence="4">
    <location>
        <position position="142"/>
    </location>
    <ligand>
        <name>Zn(2+)</name>
        <dbReference type="ChEBI" id="CHEBI:29105"/>
    </ligand>
</feature>
<sequence>MENYEERLIAAKKAIENADSVLIGAGAGLSAAAGLTYSGKRFTDNFSDFIEKYGIEDMYSATFYPFKTQEELWAHWARHIDVNRYSQAATKLYMDLFRLVQEKEYFVITTNVESQFEKAGFPKDKIFEVQGNYAYLQCAKGCHDKLYYNEELIKEMAAHTKDCKIPSYLVPKCPVCGGLMDVNLRKNNYFVQDENWYQANNRYDEWLKKNYKKRIIFLELGVGFNTPGIIRYPFEQMVYSNKKSTLIRFNRDYPLGMKENIQRTISFDEEMQMIVTALLEDTDARYMEPVAWLRKVQ</sequence>
<dbReference type="PANTHER" id="PTHR11085:SF10">
    <property type="entry name" value="NAD-DEPENDENT PROTEIN DEACYLASE SIRTUIN-5, MITOCHONDRIAL-RELATED"/>
    <property type="match status" value="1"/>
</dbReference>
<protein>
    <recommendedName>
        <fullName evidence="1">protein acetyllysine N-acetyltransferase</fullName>
        <ecNumber evidence="1">2.3.1.286</ecNumber>
    </recommendedName>
</protein>
<dbReference type="GO" id="GO:0046872">
    <property type="term" value="F:metal ion binding"/>
    <property type="evidence" value="ECO:0007669"/>
    <property type="project" value="UniProtKB-KW"/>
</dbReference>
<dbReference type="Proteomes" id="UP000322976">
    <property type="component" value="Unassembled WGS sequence"/>
</dbReference>